<protein>
    <submittedName>
        <fullName evidence="4">Polysaccharide deacetylase family protein</fullName>
    </submittedName>
</protein>
<dbReference type="GO" id="GO:0016810">
    <property type="term" value="F:hydrolase activity, acting on carbon-nitrogen (but not peptide) bonds"/>
    <property type="evidence" value="ECO:0007669"/>
    <property type="project" value="InterPro"/>
</dbReference>
<dbReference type="Pfam" id="PF01522">
    <property type="entry name" value="Polysacc_deac_1"/>
    <property type="match status" value="1"/>
</dbReference>
<dbReference type="InterPro" id="IPR002509">
    <property type="entry name" value="NODB_dom"/>
</dbReference>
<sequence>MKRLPVLMYHGLHADPGARGRFDAVYSVTPVAFARQMDWLRSQGYRSIRLGDLDRPDALPAKPVLVTFDDGDVSNLEVATPLLLERGMVAEFFITSDFVDQPGMLSSEDVRALSGAGMGVGSHGRTHAFLEDLSDAALAEELDSSRETLAALCGVEIDAIALPGGRGGDRESRQARASGYRHLLGSVPGPNRAPFRSSWLQRIAVTRQMDDTRFARLVDWSGLSPRLARTRFLALRVPKKVLGNDNYQRLRSRLL</sequence>
<dbReference type="EMBL" id="JACHTE010000002">
    <property type="protein sequence ID" value="MBB1087410.1"/>
    <property type="molecule type" value="Genomic_DNA"/>
</dbReference>
<reference evidence="4 5" key="1">
    <citation type="submission" date="2020-07" db="EMBL/GenBank/DDBJ databases">
        <authorList>
            <person name="Xu S."/>
            <person name="Li A."/>
        </authorList>
    </citation>
    <scope>NUCLEOTIDE SEQUENCE [LARGE SCALE GENOMIC DNA]</scope>
    <source>
        <strain evidence="4 5">SG-8</strain>
    </source>
</reference>
<dbReference type="GO" id="GO:0005975">
    <property type="term" value="P:carbohydrate metabolic process"/>
    <property type="evidence" value="ECO:0007669"/>
    <property type="project" value="InterPro"/>
</dbReference>
<evidence type="ECO:0000259" key="3">
    <source>
        <dbReference type="PROSITE" id="PS51677"/>
    </source>
</evidence>
<dbReference type="Gene3D" id="3.20.20.370">
    <property type="entry name" value="Glycoside hydrolase/deacetylase"/>
    <property type="match status" value="1"/>
</dbReference>
<comment type="caution">
    <text evidence="4">The sequence shown here is derived from an EMBL/GenBank/DDBJ whole genome shotgun (WGS) entry which is preliminary data.</text>
</comment>
<evidence type="ECO:0000256" key="1">
    <source>
        <dbReference type="ARBA" id="ARBA00004613"/>
    </source>
</evidence>
<dbReference type="PROSITE" id="PS51677">
    <property type="entry name" value="NODB"/>
    <property type="match status" value="1"/>
</dbReference>
<feature type="domain" description="NodB homology" evidence="3">
    <location>
        <begin position="62"/>
        <end position="255"/>
    </location>
</feature>
<dbReference type="GO" id="GO:0005576">
    <property type="term" value="C:extracellular region"/>
    <property type="evidence" value="ECO:0007669"/>
    <property type="project" value="UniProtKB-SubCell"/>
</dbReference>
<dbReference type="PANTHER" id="PTHR34216">
    <property type="match status" value="1"/>
</dbReference>
<evidence type="ECO:0000256" key="2">
    <source>
        <dbReference type="ARBA" id="ARBA00022729"/>
    </source>
</evidence>
<keyword evidence="5" id="KW-1185">Reference proteome</keyword>
<keyword evidence="2" id="KW-0732">Signal</keyword>
<organism evidence="4 5">
    <name type="scientific">Marilutibacter penaei</name>
    <dbReference type="NCBI Taxonomy" id="2759900"/>
    <lineage>
        <taxon>Bacteria</taxon>
        <taxon>Pseudomonadati</taxon>
        <taxon>Pseudomonadota</taxon>
        <taxon>Gammaproteobacteria</taxon>
        <taxon>Lysobacterales</taxon>
        <taxon>Lysobacteraceae</taxon>
        <taxon>Marilutibacter</taxon>
    </lineage>
</organism>
<dbReference type="CDD" id="cd10918">
    <property type="entry name" value="CE4_NodB_like_5s_6s"/>
    <property type="match status" value="1"/>
</dbReference>
<gene>
    <name evidence="4" type="ORF">H4F99_02780</name>
</gene>
<dbReference type="InterPro" id="IPR011330">
    <property type="entry name" value="Glyco_hydro/deAcase_b/a-brl"/>
</dbReference>
<evidence type="ECO:0000313" key="5">
    <source>
        <dbReference type="Proteomes" id="UP000552587"/>
    </source>
</evidence>
<dbReference type="InterPro" id="IPR051398">
    <property type="entry name" value="Polysacch_Deacetylase"/>
</dbReference>
<accession>A0A7W3U2G9</accession>
<dbReference type="Proteomes" id="UP000552587">
    <property type="component" value="Unassembled WGS sequence"/>
</dbReference>
<evidence type="ECO:0000313" key="4">
    <source>
        <dbReference type="EMBL" id="MBB1087410.1"/>
    </source>
</evidence>
<proteinExistence type="predicted"/>
<dbReference type="SUPFAM" id="SSF88713">
    <property type="entry name" value="Glycoside hydrolase/deacetylase"/>
    <property type="match status" value="1"/>
</dbReference>
<dbReference type="RefSeq" id="WP_182668211.1">
    <property type="nucleotide sequence ID" value="NZ_JACHTE010000002.1"/>
</dbReference>
<name>A0A7W3U2G9_9GAMM</name>
<dbReference type="PANTHER" id="PTHR34216:SF3">
    <property type="entry name" value="POLY-BETA-1,6-N-ACETYL-D-GLUCOSAMINE N-DEACETYLASE"/>
    <property type="match status" value="1"/>
</dbReference>
<comment type="subcellular location">
    <subcellularLocation>
        <location evidence="1">Secreted</location>
    </subcellularLocation>
</comment>
<dbReference type="AlphaFoldDB" id="A0A7W3U2G9"/>